<sequence>MLVKRSLCIFPEFKNMEKINQLRESYDPLHQKVAPHITLVFPFESQIQLEILKKHVEGALIKVEPFKACFQGITGSDYSYLFLNVKEGNDRLIELHDRLYSGILSGYHLRTLTYIPHLTVGRLDNNEEFVKAIEQTSDIQETFEFTVEKIVCEILDENENSTVEFTVGL</sequence>
<reference evidence="1 2" key="1">
    <citation type="submission" date="2023-06" db="EMBL/GenBank/DDBJ databases">
        <title>Five Gram-positive bacteria isolated from mangrove sediments in Shenzhen, Guangdong, China.</title>
        <authorList>
            <person name="Yu S."/>
            <person name="Zheng W."/>
            <person name="Huang Y."/>
        </authorList>
    </citation>
    <scope>NUCLEOTIDE SEQUENCE [LARGE SCALE GENOMIC DNA]</scope>
    <source>
        <strain evidence="1 2">SaN35-3</strain>
    </source>
</reference>
<name>A0ABY9JUT4_9BACI</name>
<dbReference type="Gene3D" id="3.90.1140.10">
    <property type="entry name" value="Cyclic phosphodiesterase"/>
    <property type="match status" value="1"/>
</dbReference>
<dbReference type="InterPro" id="IPR009097">
    <property type="entry name" value="Cyclic_Pdiesterase"/>
</dbReference>
<organism evidence="1 2">
    <name type="scientific">Bacillus carboniphilus</name>
    <dbReference type="NCBI Taxonomy" id="86663"/>
    <lineage>
        <taxon>Bacteria</taxon>
        <taxon>Bacillati</taxon>
        <taxon>Bacillota</taxon>
        <taxon>Bacilli</taxon>
        <taxon>Bacillales</taxon>
        <taxon>Bacillaceae</taxon>
        <taxon>Bacillus</taxon>
    </lineage>
</organism>
<proteinExistence type="predicted"/>
<gene>
    <name evidence="1" type="ORF">LC087_15860</name>
</gene>
<dbReference type="PANTHER" id="PTHR40037:SF1">
    <property type="entry name" value="PHOSPHOESTERASE SAOUHSC_00951-RELATED"/>
    <property type="match status" value="1"/>
</dbReference>
<accession>A0ABY9JUT4</accession>
<dbReference type="PANTHER" id="PTHR40037">
    <property type="entry name" value="PHOSPHOESTERASE YJCG-RELATED"/>
    <property type="match status" value="1"/>
</dbReference>
<evidence type="ECO:0000313" key="1">
    <source>
        <dbReference type="EMBL" id="WLR42197.1"/>
    </source>
</evidence>
<dbReference type="EMBL" id="CP129013">
    <property type="protein sequence ID" value="WLR42197.1"/>
    <property type="molecule type" value="Genomic_DNA"/>
</dbReference>
<keyword evidence="2" id="KW-1185">Reference proteome</keyword>
<dbReference type="RefSeq" id="WP_226542750.1">
    <property type="nucleotide sequence ID" value="NZ_CP129013.1"/>
</dbReference>
<protein>
    <submittedName>
        <fullName evidence="1">2'-5' RNA ligase family protein</fullName>
    </submittedName>
</protein>
<dbReference type="SUPFAM" id="SSF55144">
    <property type="entry name" value="LigT-like"/>
    <property type="match status" value="1"/>
</dbReference>
<evidence type="ECO:0000313" key="2">
    <source>
        <dbReference type="Proteomes" id="UP001197974"/>
    </source>
</evidence>
<keyword evidence="1" id="KW-0436">Ligase</keyword>
<dbReference type="Proteomes" id="UP001197974">
    <property type="component" value="Chromosome"/>
</dbReference>
<dbReference type="GO" id="GO:0016874">
    <property type="term" value="F:ligase activity"/>
    <property type="evidence" value="ECO:0007669"/>
    <property type="project" value="UniProtKB-KW"/>
</dbReference>
<dbReference type="InterPro" id="IPR050580">
    <property type="entry name" value="2H_phosphoesterase_YjcG-like"/>
</dbReference>
<dbReference type="Pfam" id="PF13563">
    <property type="entry name" value="2_5_RNA_ligase2"/>
    <property type="match status" value="1"/>
</dbReference>